<dbReference type="PROSITE" id="PS51481">
    <property type="entry name" value="DHAK"/>
    <property type="match status" value="1"/>
</dbReference>
<dbReference type="EMBL" id="JAPDOD010000045">
    <property type="protein sequence ID" value="MDA0165323.1"/>
    <property type="molecule type" value="Genomic_DNA"/>
</dbReference>
<dbReference type="EC" id="2.7.1.121" evidence="2"/>
<name>A0A9X3N5M8_9ACTN</name>
<feature type="domain" description="DhaK" evidence="1">
    <location>
        <begin position="8"/>
        <end position="331"/>
    </location>
</feature>
<dbReference type="PANTHER" id="PTHR28629">
    <property type="entry name" value="TRIOKINASE/FMN CYCLASE"/>
    <property type="match status" value="1"/>
</dbReference>
<dbReference type="PANTHER" id="PTHR28629:SF4">
    <property type="entry name" value="TRIOKINASE_FMN CYCLASE"/>
    <property type="match status" value="1"/>
</dbReference>
<dbReference type="GO" id="GO:0019563">
    <property type="term" value="P:glycerol catabolic process"/>
    <property type="evidence" value="ECO:0007669"/>
    <property type="project" value="TreeGrafter"/>
</dbReference>
<dbReference type="RefSeq" id="WP_270044580.1">
    <property type="nucleotide sequence ID" value="NZ_JAPDOD010000045.1"/>
</dbReference>
<organism evidence="2 3">
    <name type="scientific">Solirubrobacter ginsenosidimutans</name>
    <dbReference type="NCBI Taxonomy" id="490573"/>
    <lineage>
        <taxon>Bacteria</taxon>
        <taxon>Bacillati</taxon>
        <taxon>Actinomycetota</taxon>
        <taxon>Thermoleophilia</taxon>
        <taxon>Solirubrobacterales</taxon>
        <taxon>Solirubrobacteraceae</taxon>
        <taxon>Solirubrobacter</taxon>
    </lineage>
</organism>
<dbReference type="Pfam" id="PF02733">
    <property type="entry name" value="Dak1"/>
    <property type="match status" value="1"/>
</dbReference>
<keyword evidence="2" id="KW-0808">Transferase</keyword>
<dbReference type="Proteomes" id="UP001149140">
    <property type="component" value="Unassembled WGS sequence"/>
</dbReference>
<proteinExistence type="predicted"/>
<dbReference type="Gene3D" id="3.30.1180.20">
    <property type="entry name" value="Dihydroxyacetone kinase, domain 2"/>
    <property type="match status" value="1"/>
</dbReference>
<keyword evidence="2" id="KW-0418">Kinase</keyword>
<dbReference type="Gene3D" id="3.40.50.10440">
    <property type="entry name" value="Dihydroxyacetone kinase, domain 1"/>
    <property type="match status" value="1"/>
</dbReference>
<dbReference type="InterPro" id="IPR050861">
    <property type="entry name" value="Dihydroxyacetone_Kinase"/>
</dbReference>
<keyword evidence="3" id="KW-1185">Reference proteome</keyword>
<dbReference type="InterPro" id="IPR004006">
    <property type="entry name" value="DhaK_dom"/>
</dbReference>
<accession>A0A9X3N5M8</accession>
<dbReference type="GO" id="GO:0004371">
    <property type="term" value="F:glycerone kinase activity"/>
    <property type="evidence" value="ECO:0007669"/>
    <property type="project" value="InterPro"/>
</dbReference>
<dbReference type="GO" id="GO:0005829">
    <property type="term" value="C:cytosol"/>
    <property type="evidence" value="ECO:0007669"/>
    <property type="project" value="TreeGrafter"/>
</dbReference>
<sequence>MRRQFVNDPHDVVREALEGFARANAHLVRWDREGNFVARAQPAAAGKVGLLAGGGSGHEPLHGGFVGIGMLDAAVPGAIFSSPTAAQFEAATRAVDGGAGVLHILKNYTGDKLNAGIAAEIAAEDGIAIERVLVDDDLATDFEDDRSPGRRGTAAVIAVEKLCGAAAERGASLADLAALGRRVAEGSRSLALALSPLAHPGESRPSFELGDDEIEFGVGIHGERGIDRRPFAPADELARQLVEPVADALELGEGDQVAVIVNGLGATTNLELQVVFAEVARRLDARGVQTARALVGPYLTALDMAGCSVTLVRMDAETLALWDAPVRTPALTW</sequence>
<gene>
    <name evidence="2" type="ORF">OM076_33955</name>
</gene>
<comment type="caution">
    <text evidence="2">The sequence shown here is derived from an EMBL/GenBank/DDBJ whole genome shotgun (WGS) entry which is preliminary data.</text>
</comment>
<dbReference type="FunFam" id="3.40.50.10440:FF:000001">
    <property type="entry name" value="Dihydroxyacetone kinase, DhaK subunit"/>
    <property type="match status" value="1"/>
</dbReference>
<protein>
    <submittedName>
        <fullName evidence="2">Dihydroxyacetone kinase subunit DhaK</fullName>
        <ecNumber evidence="2">2.7.1.121</ecNumber>
    </submittedName>
</protein>
<evidence type="ECO:0000259" key="1">
    <source>
        <dbReference type="PROSITE" id="PS51481"/>
    </source>
</evidence>
<evidence type="ECO:0000313" key="2">
    <source>
        <dbReference type="EMBL" id="MDA0165323.1"/>
    </source>
</evidence>
<reference evidence="2" key="1">
    <citation type="submission" date="2022-10" db="EMBL/GenBank/DDBJ databases">
        <title>The WGS of Solirubrobacter ginsenosidimutans DSM 21036.</title>
        <authorList>
            <person name="Jiang Z."/>
        </authorList>
    </citation>
    <scope>NUCLEOTIDE SEQUENCE</scope>
    <source>
        <strain evidence="2">DSM 21036</strain>
    </source>
</reference>
<dbReference type="SUPFAM" id="SSF82549">
    <property type="entry name" value="DAK1/DegV-like"/>
    <property type="match status" value="1"/>
</dbReference>
<evidence type="ECO:0000313" key="3">
    <source>
        <dbReference type="Proteomes" id="UP001149140"/>
    </source>
</evidence>
<dbReference type="AlphaFoldDB" id="A0A9X3N5M8"/>
<dbReference type="GO" id="GO:0047324">
    <property type="term" value="F:phosphoenolpyruvate-glycerone phosphotransferase activity"/>
    <property type="evidence" value="ECO:0007669"/>
    <property type="project" value="UniProtKB-EC"/>
</dbReference>